<dbReference type="GO" id="GO:0005739">
    <property type="term" value="C:mitochondrion"/>
    <property type="evidence" value="ECO:0007669"/>
    <property type="project" value="TreeGrafter"/>
</dbReference>
<comment type="cofactor">
    <cofactor evidence="6">
        <name>[2Fe-2S] cluster</name>
        <dbReference type="ChEBI" id="CHEBI:190135"/>
    </cofactor>
</comment>
<evidence type="ECO:0000256" key="1">
    <source>
        <dbReference type="ARBA" id="ARBA00010914"/>
    </source>
</evidence>
<evidence type="ECO:0000313" key="8">
    <source>
        <dbReference type="EMBL" id="KAG8461702.1"/>
    </source>
</evidence>
<dbReference type="GO" id="GO:0140647">
    <property type="term" value="P:P450-containing electron transport chain"/>
    <property type="evidence" value="ECO:0007669"/>
    <property type="project" value="InterPro"/>
</dbReference>
<dbReference type="AlphaFoldDB" id="A0A8J5XIE7"/>
<name>A0A8J5XIE7_DIALT</name>
<protein>
    <recommendedName>
        <fullName evidence="7">2Fe-2S ferredoxin-type domain-containing protein</fullName>
    </recommendedName>
</protein>
<dbReference type="Proteomes" id="UP000751190">
    <property type="component" value="Unassembled WGS sequence"/>
</dbReference>
<dbReference type="InterPro" id="IPR001055">
    <property type="entry name" value="Adrenodoxin-like"/>
</dbReference>
<dbReference type="CDD" id="cd00207">
    <property type="entry name" value="fer2"/>
    <property type="match status" value="1"/>
</dbReference>
<dbReference type="PROSITE" id="PS51085">
    <property type="entry name" value="2FE2S_FER_2"/>
    <property type="match status" value="1"/>
</dbReference>
<dbReference type="InterPro" id="IPR001041">
    <property type="entry name" value="2Fe-2S_ferredoxin-type"/>
</dbReference>
<sequence length="165" mass="17741">MAASARNVAACVRPLLLRAAARGYRATQAVRHGDDHGDRESAADVPFTIVDRAGKAHAVTAKAGDNLMYFAHKLQAENPAIVIEGACEASLACSTCHVILSSQHFDVLDEPSEQEDDMLDMAPCLSATSRLSCQIVLKPELAGMTVSLPKFTRNFYVDGHVPEPH</sequence>
<evidence type="ECO:0000313" key="9">
    <source>
        <dbReference type="Proteomes" id="UP000751190"/>
    </source>
</evidence>
<dbReference type="PANTHER" id="PTHR23426:SF65">
    <property type="entry name" value="FERREDOXIN-2, MITOCHONDRIAL"/>
    <property type="match status" value="1"/>
</dbReference>
<keyword evidence="4" id="KW-0408">Iron</keyword>
<keyword evidence="3" id="KW-0479">Metal-binding</keyword>
<feature type="domain" description="2Fe-2S ferredoxin-type" evidence="7">
    <location>
        <begin position="43"/>
        <end position="152"/>
    </location>
</feature>
<dbReference type="PRINTS" id="PR00355">
    <property type="entry name" value="ADRENODOXIN"/>
</dbReference>
<dbReference type="InterPro" id="IPR012675">
    <property type="entry name" value="Beta-grasp_dom_sf"/>
</dbReference>
<accession>A0A8J5XIE7</accession>
<keyword evidence="9" id="KW-1185">Reference proteome</keyword>
<gene>
    <name evidence="8" type="ORF">KFE25_001320</name>
</gene>
<evidence type="ECO:0000256" key="6">
    <source>
        <dbReference type="ARBA" id="ARBA00034078"/>
    </source>
</evidence>
<dbReference type="SUPFAM" id="SSF54292">
    <property type="entry name" value="2Fe-2S ferredoxin-like"/>
    <property type="match status" value="1"/>
</dbReference>
<comment type="caution">
    <text evidence="8">The sequence shown here is derived from an EMBL/GenBank/DDBJ whole genome shotgun (WGS) entry which is preliminary data.</text>
</comment>
<organism evidence="8 9">
    <name type="scientific">Diacronema lutheri</name>
    <name type="common">Unicellular marine alga</name>
    <name type="synonym">Monochrysis lutheri</name>
    <dbReference type="NCBI Taxonomy" id="2081491"/>
    <lineage>
        <taxon>Eukaryota</taxon>
        <taxon>Haptista</taxon>
        <taxon>Haptophyta</taxon>
        <taxon>Pavlovophyceae</taxon>
        <taxon>Pavlovales</taxon>
        <taxon>Pavlovaceae</taxon>
        <taxon>Diacronema</taxon>
    </lineage>
</organism>
<keyword evidence="2" id="KW-0001">2Fe-2S</keyword>
<evidence type="ECO:0000256" key="4">
    <source>
        <dbReference type="ARBA" id="ARBA00023004"/>
    </source>
</evidence>
<evidence type="ECO:0000259" key="7">
    <source>
        <dbReference type="PROSITE" id="PS51085"/>
    </source>
</evidence>
<evidence type="ECO:0000256" key="3">
    <source>
        <dbReference type="ARBA" id="ARBA00022723"/>
    </source>
</evidence>
<dbReference type="GO" id="GO:0051537">
    <property type="term" value="F:2 iron, 2 sulfur cluster binding"/>
    <property type="evidence" value="ECO:0007669"/>
    <property type="project" value="UniProtKB-KW"/>
</dbReference>
<dbReference type="EMBL" id="JAGTXO010000024">
    <property type="protein sequence ID" value="KAG8461702.1"/>
    <property type="molecule type" value="Genomic_DNA"/>
</dbReference>
<dbReference type="GO" id="GO:0009055">
    <property type="term" value="F:electron transfer activity"/>
    <property type="evidence" value="ECO:0007669"/>
    <property type="project" value="TreeGrafter"/>
</dbReference>
<dbReference type="OMA" id="VVMGYEG"/>
<evidence type="ECO:0000256" key="5">
    <source>
        <dbReference type="ARBA" id="ARBA00023014"/>
    </source>
</evidence>
<dbReference type="OrthoDB" id="268593at2759"/>
<evidence type="ECO:0000256" key="2">
    <source>
        <dbReference type="ARBA" id="ARBA00022714"/>
    </source>
</evidence>
<dbReference type="GO" id="GO:0046872">
    <property type="term" value="F:metal ion binding"/>
    <property type="evidence" value="ECO:0007669"/>
    <property type="project" value="UniProtKB-KW"/>
</dbReference>
<dbReference type="InterPro" id="IPR018298">
    <property type="entry name" value="Adrenodoxin_Fe-S_BS"/>
</dbReference>
<comment type="similarity">
    <text evidence="1">Belongs to the adrenodoxin/putidaredoxin family.</text>
</comment>
<dbReference type="PROSITE" id="PS00814">
    <property type="entry name" value="ADX"/>
    <property type="match status" value="1"/>
</dbReference>
<proteinExistence type="inferred from homology"/>
<keyword evidence="5" id="KW-0411">Iron-sulfur</keyword>
<dbReference type="InterPro" id="IPR036010">
    <property type="entry name" value="2Fe-2S_ferredoxin-like_sf"/>
</dbReference>
<dbReference type="PANTHER" id="PTHR23426">
    <property type="entry name" value="FERREDOXIN/ADRENODOXIN"/>
    <property type="match status" value="1"/>
</dbReference>
<reference evidence="8" key="1">
    <citation type="submission" date="2021-05" db="EMBL/GenBank/DDBJ databases">
        <title>The genome of the haptophyte Pavlova lutheri (Diacronema luteri, Pavlovales) - a model for lipid biosynthesis in eukaryotic algae.</title>
        <authorList>
            <person name="Hulatt C.J."/>
            <person name="Posewitz M.C."/>
        </authorList>
    </citation>
    <scope>NUCLEOTIDE SEQUENCE</scope>
    <source>
        <strain evidence="8">NIVA-4/92</strain>
    </source>
</reference>
<dbReference type="Gene3D" id="3.10.20.30">
    <property type="match status" value="1"/>
</dbReference>
<dbReference type="Pfam" id="PF00111">
    <property type="entry name" value="Fer2"/>
    <property type="match status" value="1"/>
</dbReference>